<feature type="transmembrane region" description="Helical" evidence="2">
    <location>
        <begin position="12"/>
        <end position="35"/>
    </location>
</feature>
<keyword evidence="2" id="KW-0472">Membrane</keyword>
<evidence type="ECO:0008006" key="5">
    <source>
        <dbReference type="Google" id="ProtNLM"/>
    </source>
</evidence>
<dbReference type="Pfam" id="PF14584">
    <property type="entry name" value="DUF4446"/>
    <property type="match status" value="1"/>
</dbReference>
<reference evidence="3 4" key="1">
    <citation type="submission" date="2020-04" db="EMBL/GenBank/DDBJ databases">
        <authorList>
            <person name="Hogendoorn C."/>
        </authorList>
    </citation>
    <scope>NUCLEOTIDE SEQUENCE [LARGE SCALE GENOMIC DNA]</scope>
    <source>
        <strain evidence="3">COOX1</strain>
    </source>
</reference>
<dbReference type="Proteomes" id="UP000502196">
    <property type="component" value="Chromosome"/>
</dbReference>
<evidence type="ECO:0000256" key="1">
    <source>
        <dbReference type="SAM" id="Coils"/>
    </source>
</evidence>
<evidence type="ECO:0000313" key="3">
    <source>
        <dbReference type="EMBL" id="CAB3396359.1"/>
    </source>
</evidence>
<evidence type="ECO:0000256" key="2">
    <source>
        <dbReference type="SAM" id="Phobius"/>
    </source>
</evidence>
<accession>A0A6F9EHH4</accession>
<feature type="coiled-coil region" evidence="1">
    <location>
        <begin position="57"/>
        <end position="91"/>
    </location>
</feature>
<name>A0A6F9EHH4_9BACL</name>
<sequence length="181" mass="20333">MYSSIAAIPLWYWVAAIGILVVLLWLTVLMQGAGLRKTQKRYRQWVGRSGTDVEKLLPQTLERIQQLSEEVRRLEARIDYLEKSLRATLRTARVVRYNAFSDFGSDLSFSAAWLDGSGNGVILSSIYGRDESRIYAKPVQNGTSTYPLSEEEKRVLAEAIQFSGASDSPVSSALRPLEERS</sequence>
<keyword evidence="2" id="KW-0812">Transmembrane</keyword>
<gene>
    <name evidence="3" type="ORF">COOX1_3605</name>
</gene>
<dbReference type="EMBL" id="LR792683">
    <property type="protein sequence ID" value="CAB3396359.1"/>
    <property type="molecule type" value="Genomic_DNA"/>
</dbReference>
<dbReference type="InterPro" id="IPR027981">
    <property type="entry name" value="DUF4446"/>
</dbReference>
<protein>
    <recommendedName>
        <fullName evidence="5">DUF4446 domain-containing protein</fullName>
    </recommendedName>
</protein>
<dbReference type="AlphaFoldDB" id="A0A6F9EHH4"/>
<evidence type="ECO:0000313" key="4">
    <source>
        <dbReference type="Proteomes" id="UP000502196"/>
    </source>
</evidence>
<organism evidence="3 4">
    <name type="scientific">Kyrpidia spormannii</name>
    <dbReference type="NCBI Taxonomy" id="2055160"/>
    <lineage>
        <taxon>Bacteria</taxon>
        <taxon>Bacillati</taxon>
        <taxon>Bacillota</taxon>
        <taxon>Bacilli</taxon>
        <taxon>Bacillales</taxon>
        <taxon>Alicyclobacillaceae</taxon>
        <taxon>Kyrpidia</taxon>
    </lineage>
</organism>
<dbReference type="RefSeq" id="WP_170086712.1">
    <property type="nucleotide sequence ID" value="NZ_CP047971.1"/>
</dbReference>
<proteinExistence type="predicted"/>
<keyword evidence="2" id="KW-1133">Transmembrane helix</keyword>
<keyword evidence="1" id="KW-0175">Coiled coil</keyword>